<proteinExistence type="predicted"/>
<dbReference type="HOGENOM" id="CLU_706419_0_0_1"/>
<accession>G0NX13</accession>
<dbReference type="EMBL" id="GL379968">
    <property type="protein sequence ID" value="EGT39347.1"/>
    <property type="molecule type" value="Genomic_DNA"/>
</dbReference>
<gene>
    <name evidence="1" type="ORF">CAEBREN_05198</name>
</gene>
<name>G0NX13_CAEBE</name>
<dbReference type="InParanoid" id="G0NX13"/>
<evidence type="ECO:0000313" key="2">
    <source>
        <dbReference type="Proteomes" id="UP000008068"/>
    </source>
</evidence>
<dbReference type="Proteomes" id="UP000008068">
    <property type="component" value="Unassembled WGS sequence"/>
</dbReference>
<sequence>MENIYAELVALDAQEKPADAETTRLLVENNDKSTRNKEMVGKAVNGEKRRQERMQEGYKESTNLSLWLFNTTKTCSVPQLKIEATTATEVYDTYIKAQNKTSKTNGTGHKTMNWLMKMEEVDVGPQNYDDPMIFKNQQDQQLALVLAEEFTRRNEQEHVELNGREGSNGQQNLELNQENADDQIGLLPRNDNHRIPQLHPVAQVPAATSATAVNQSEPARTISVLVPAAAPTVSQAVGPQVNPAPVPVEVPAPAKNRVPTIPKPTYPTPTVSIFLKNLHACFQSLRTPVLNGVIETIKKEMKKHQNNTNPVSINYVVASISTIVDFASQGDPVDENEETISKRIFVTILAQSFVLLNSSKFETVLETLKDQSLCYYLYAIVNHHVTVLAKQ</sequence>
<organism evidence="2">
    <name type="scientific">Caenorhabditis brenneri</name>
    <name type="common">Nematode worm</name>
    <dbReference type="NCBI Taxonomy" id="135651"/>
    <lineage>
        <taxon>Eukaryota</taxon>
        <taxon>Metazoa</taxon>
        <taxon>Ecdysozoa</taxon>
        <taxon>Nematoda</taxon>
        <taxon>Chromadorea</taxon>
        <taxon>Rhabditida</taxon>
        <taxon>Rhabditina</taxon>
        <taxon>Rhabditomorpha</taxon>
        <taxon>Rhabditoidea</taxon>
        <taxon>Rhabditidae</taxon>
        <taxon>Peloderinae</taxon>
        <taxon>Caenorhabditis</taxon>
    </lineage>
</organism>
<reference evidence="2" key="1">
    <citation type="submission" date="2011-07" db="EMBL/GenBank/DDBJ databases">
        <authorList>
            <consortium name="Caenorhabditis brenneri Sequencing and Analysis Consortium"/>
            <person name="Wilson R.K."/>
        </authorList>
    </citation>
    <scope>NUCLEOTIDE SEQUENCE [LARGE SCALE GENOMIC DNA]</scope>
    <source>
        <strain evidence="2">PB2801</strain>
    </source>
</reference>
<evidence type="ECO:0000313" key="1">
    <source>
        <dbReference type="EMBL" id="EGT39347.1"/>
    </source>
</evidence>
<protein>
    <submittedName>
        <fullName evidence="1">Uncharacterized protein</fullName>
    </submittedName>
</protein>
<keyword evidence="2" id="KW-1185">Reference proteome</keyword>
<dbReference type="AlphaFoldDB" id="G0NX13"/>